<feature type="compositionally biased region" description="Basic and acidic residues" evidence="1">
    <location>
        <begin position="1523"/>
        <end position="1538"/>
    </location>
</feature>
<dbReference type="EMBL" id="MBER01000139">
    <property type="protein sequence ID" value="OMC37694.1"/>
    <property type="molecule type" value="Genomic_DNA"/>
</dbReference>
<dbReference type="PANTHER" id="PTHR41313">
    <property type="entry name" value="ADENINE-SPECIFIC METHYLTRANSFERASE"/>
    <property type="match status" value="1"/>
</dbReference>
<dbReference type="GO" id="GO:0008168">
    <property type="term" value="F:methyltransferase activity"/>
    <property type="evidence" value="ECO:0007669"/>
    <property type="project" value="UniProtKB-KW"/>
</dbReference>
<dbReference type="Gene3D" id="3.40.50.300">
    <property type="entry name" value="P-loop containing nucleotide triphosphate hydrolases"/>
    <property type="match status" value="2"/>
</dbReference>
<evidence type="ECO:0000259" key="2">
    <source>
        <dbReference type="SMART" id="SM00487"/>
    </source>
</evidence>
<dbReference type="Pfam" id="PF13649">
    <property type="entry name" value="Methyltransf_25"/>
    <property type="match status" value="1"/>
</dbReference>
<dbReference type="PRINTS" id="PR00507">
    <property type="entry name" value="N12N6MTFRASE"/>
</dbReference>
<dbReference type="SUPFAM" id="SSF53335">
    <property type="entry name" value="S-adenosyl-L-methionine-dependent methyltransferases"/>
    <property type="match status" value="1"/>
</dbReference>
<organism evidence="3 4">
    <name type="scientific">Mycolicibacterium fortuitum</name>
    <name type="common">Mycobacterium fortuitum</name>
    <dbReference type="NCBI Taxonomy" id="1766"/>
    <lineage>
        <taxon>Bacteria</taxon>
        <taxon>Bacillati</taxon>
        <taxon>Actinomycetota</taxon>
        <taxon>Actinomycetes</taxon>
        <taxon>Mycobacteriales</taxon>
        <taxon>Mycobacteriaceae</taxon>
        <taxon>Mycolicibacterium</taxon>
    </lineage>
</organism>
<accession>A0ABD6QFP6</accession>
<dbReference type="InterPro" id="IPR041698">
    <property type="entry name" value="Methyltransf_25"/>
</dbReference>
<dbReference type="CDD" id="cd02440">
    <property type="entry name" value="AdoMet_MTases"/>
    <property type="match status" value="1"/>
</dbReference>
<dbReference type="Gene3D" id="3.40.50.150">
    <property type="entry name" value="Vaccinia Virus protein VP39"/>
    <property type="match status" value="1"/>
</dbReference>
<dbReference type="InterPro" id="IPR014001">
    <property type="entry name" value="Helicase_ATP-bd"/>
</dbReference>
<dbReference type="GO" id="GO:0032259">
    <property type="term" value="P:methylation"/>
    <property type="evidence" value="ECO:0007669"/>
    <property type="project" value="UniProtKB-KW"/>
</dbReference>
<proteinExistence type="predicted"/>
<protein>
    <submittedName>
        <fullName evidence="3">Methyltransferase type 11</fullName>
    </submittedName>
</protein>
<dbReference type="Proteomes" id="UP000187001">
    <property type="component" value="Unassembled WGS sequence"/>
</dbReference>
<dbReference type="InterPro" id="IPR029063">
    <property type="entry name" value="SAM-dependent_MTases_sf"/>
</dbReference>
<feature type="domain" description="Helicase ATP-binding" evidence="2">
    <location>
        <begin position="778"/>
        <end position="1041"/>
    </location>
</feature>
<keyword evidence="3" id="KW-0808">Transferase</keyword>
<dbReference type="SUPFAM" id="SSF52540">
    <property type="entry name" value="P-loop containing nucleoside triphosphate hydrolases"/>
    <property type="match status" value="2"/>
</dbReference>
<evidence type="ECO:0000313" key="3">
    <source>
        <dbReference type="EMBL" id="OMC37694.1"/>
    </source>
</evidence>
<gene>
    <name evidence="3" type="ORF">A5742_08655</name>
</gene>
<comment type="caution">
    <text evidence="3">The sequence shown here is derived from an EMBL/GenBank/DDBJ whole genome shotgun (WGS) entry which is preliminary data.</text>
</comment>
<dbReference type="PANTHER" id="PTHR41313:SF1">
    <property type="entry name" value="DNA METHYLASE ADENINE-SPECIFIC DOMAIN-CONTAINING PROTEIN"/>
    <property type="match status" value="1"/>
</dbReference>
<reference evidence="3 4" key="1">
    <citation type="submission" date="2016-07" db="EMBL/GenBank/DDBJ databases">
        <authorList>
            <person name="Sutton G."/>
            <person name="Brinkac L."/>
            <person name="Sanka R."/>
            <person name="Adams M."/>
            <person name="Lau E."/>
            <person name="Kumar A."/>
            <person name="Macaden R."/>
        </authorList>
    </citation>
    <scope>NUCLEOTIDE SEQUENCE [LARGE SCALE GENOMIC DNA]</scope>
    <source>
        <strain evidence="3 4">GA-0871</strain>
    </source>
</reference>
<sequence>MSQSDFGHGQSHGNGSALALARRAIHAARTVAELDGARVVDDQQRAALEAFPGWGPASKLFDSQPAGGWAQLADELEDTVGEAMFKAARVVDTSFFTPPELVAHIWGVLRAAGFTGGSVLDLGCGSGSFLTHAPKDLSIALTGVEADPISAQIARALHPAANIITGDLQTVSLPHKRFDACVGNVPFSASRVHDGASGFYGPLHEYFVTRAVTAVRPGGYVVVVTSRHELDAKHGLSADIERHADLMAAVRLPSGYFREVGTDVVADVLVLRVRDGDDDVHGWHPAGGDERMLLAGEVGDRYVSEWVSSLWGQHPELVAGAMRLTGFDRLPLAVDTDTPSAAVAAAFEAVGPLLVPYADDDAGVIELSDIRLTDDQGRKQGSFHIVDGQVMRVVDGQLAVVSRPSAELRALIALRDAAIALVDAESNWDRPDGAVEPFRIACRQAYEEYAARYGALNRGTVTEGKPDPDTGMPRMGWRTPPMGGFRRDPDAQIVFALELFNQDTGEASPAPILTRRVNKRPEPVTSAATAGEALAICLGEGRGLDLDRIGGLLGLTDREEVFGELGGLVYRDPRDGRALIARDYLCGNVREKLREALTAAAMDPRYERNVAALQAVQPSWLGRDEIRIELGSPWVTAGDIAVFCEEVFGSKARVEHVAPLAAWEVTNRGHLSPEARIAYCSPRMDAFDLLQTGLNGAAPVVWDEFYDEVAHTHRKVRNADATEAAEQKLLAIQERFSLWVWENADRERRIVEQYNETMNAHVLRRHDGSHLTFLGLADGIDLWPWQRDFVDRAVSTPSVYCAHEVGLGKTLTAITLAMTLRQFGLANRPALVVPLHLIEQATRQCYQAWPAGRFLIVTRDDLHGDARRQFVARCATGDWDLVIMTHETFSSIPVPTKVERAWLEDQLGELENFARTEGYTGKRIAAAVRSLEGRIKRLRSSVNDPNAITFNSLGLDYLIVDEADKFRRLPVTTRADGFSLGSSKRALDLYLKLSLLRRANPDRPHACLMTGTPFTNTLAEAFVWQTMLAPEQLARTGLSHFDAWAAQFVRYKVLIETTPDGSGFRSRRRPGTIQNVPELRTMLSDFMSMVRADSVGLPRPEVRNHTHLTDRTLRQEAFMETLVERVDAMQKRLPSANADNMLLICGDGRKVALDPNLVGICETAPKLEGVASLVADIYHNTKGLMYEGSPNPGAFQLVMCDLGTPKKGDAQSYGRIRDGLIARGVPAEKIRFVHEATTPKAREALFAACRDGRVAVLIGSTAKVGIGTNVQHRLHSLHHADPTWTAAAWEQRNGRIQRNGNQHDVVDIHSHVARATFDAFMFGTVERKSQGFSQLYRHDGEAREIEDIGDDTLTFGELKAAAAGNDLLLRQHELQTRVRTLRLAYVTVQQNVRTLLNSAAYSDKTAEAAAKRLQQLTAFVEHCADKMADVDLTRVAEDACASRDPNRYYPRYRAEWSGYRVSIRTVDTEPGQRLELSFDHRTLWAEPIPGKVRRRGPEAIKAWAEAMVAAWAAGADREIAQTRGKLAESQRRAQEARDTAAATDVSEPAELIAARAELAEVNKAIDEALNEEEPPAAA</sequence>
<feature type="region of interest" description="Disordered" evidence="1">
    <location>
        <begin position="1523"/>
        <end position="1545"/>
    </location>
</feature>
<keyword evidence="3" id="KW-0489">Methyltransferase</keyword>
<dbReference type="SMART" id="SM00487">
    <property type="entry name" value="DEXDc"/>
    <property type="match status" value="1"/>
</dbReference>
<evidence type="ECO:0000256" key="1">
    <source>
        <dbReference type="SAM" id="MobiDB-lite"/>
    </source>
</evidence>
<dbReference type="InterPro" id="IPR052933">
    <property type="entry name" value="DNA_Protect_Modify"/>
</dbReference>
<dbReference type="InterPro" id="IPR027417">
    <property type="entry name" value="P-loop_NTPase"/>
</dbReference>
<evidence type="ECO:0000313" key="4">
    <source>
        <dbReference type="Proteomes" id="UP000187001"/>
    </source>
</evidence>
<name>A0ABD6QFP6_MYCFO</name>